<feature type="binding site" evidence="9">
    <location>
        <position position="351"/>
    </location>
    <ligand>
        <name>L-aspartate</name>
        <dbReference type="ChEBI" id="CHEBI:29991"/>
    </ligand>
</feature>
<dbReference type="PROSITE" id="PS50862">
    <property type="entry name" value="AA_TRNA_LIGASE_II"/>
    <property type="match status" value="1"/>
</dbReference>
<feature type="binding site" evidence="9">
    <location>
        <position position="200"/>
    </location>
    <ligand>
        <name>L-aspartate</name>
        <dbReference type="ChEBI" id="CHEBI:29991"/>
    </ligand>
</feature>
<keyword evidence="8 9" id="KW-0030">Aminoacyl-tRNA synthetase</keyword>
<dbReference type="GO" id="GO:0006422">
    <property type="term" value="P:aspartyl-tRNA aminoacylation"/>
    <property type="evidence" value="ECO:0007669"/>
    <property type="project" value="UniProtKB-UniRule"/>
</dbReference>
<dbReference type="Gene3D" id="3.30.930.10">
    <property type="entry name" value="Bira Bifunctional Protein, Domain 2"/>
    <property type="match status" value="1"/>
</dbReference>
<dbReference type="RefSeq" id="WP_020962555.1">
    <property type="nucleotide sequence ID" value="NZ_CP007493.1"/>
</dbReference>
<dbReference type="FunFam" id="3.30.930.10:FF:000038">
    <property type="entry name" value="Aspartate--tRNA ligase"/>
    <property type="match status" value="1"/>
</dbReference>
<evidence type="ECO:0000313" key="11">
    <source>
        <dbReference type="EMBL" id="AJB42961.1"/>
    </source>
</evidence>
<dbReference type="InterPro" id="IPR004364">
    <property type="entry name" value="Aa-tRNA-synt_II"/>
</dbReference>
<evidence type="ECO:0000256" key="4">
    <source>
        <dbReference type="ARBA" id="ARBA00022598"/>
    </source>
</evidence>
<comment type="subcellular location">
    <subcellularLocation>
        <location evidence="1 9">Cytoplasm</location>
    </subcellularLocation>
</comment>
<dbReference type="Proteomes" id="UP000266720">
    <property type="component" value="Chromosome"/>
</dbReference>
<feature type="binding site" evidence="9">
    <location>
        <position position="344"/>
    </location>
    <ligand>
        <name>Mg(2+)</name>
        <dbReference type="ChEBI" id="CHEBI:18420"/>
        <label>2</label>
    </ligand>
</feature>
<comment type="similarity">
    <text evidence="2 9">Belongs to the class-II aminoacyl-tRNA synthetase family. Type 2 subfamily.</text>
</comment>
<dbReference type="Pfam" id="PF00152">
    <property type="entry name" value="tRNA-synt_2"/>
    <property type="match status" value="1"/>
</dbReference>
<dbReference type="EMBL" id="CP007493">
    <property type="protein sequence ID" value="AJB42961.1"/>
    <property type="molecule type" value="Genomic_DNA"/>
</dbReference>
<keyword evidence="6 9" id="KW-0067">ATP-binding</keyword>
<protein>
    <recommendedName>
        <fullName evidence="9">Aspartate--tRNA(Asp) ligase</fullName>
        <ecNumber evidence="9">6.1.1.12</ecNumber>
    </recommendedName>
    <alternativeName>
        <fullName evidence="9">Aspartyl-tRNA synthetase</fullName>
        <shortName evidence="9">AspRS</shortName>
    </alternativeName>
    <alternativeName>
        <fullName evidence="9">Discriminating aspartyl-tRNA synthetase</fullName>
        <shortName evidence="9">D-AspRS</shortName>
    </alternativeName>
</protein>
<feature type="binding site" evidence="9">
    <location>
        <position position="347"/>
    </location>
    <ligand>
        <name>Mg(2+)</name>
        <dbReference type="ChEBI" id="CHEBI:18420"/>
        <label>2</label>
    </ligand>
</feature>
<dbReference type="GO" id="GO:0017101">
    <property type="term" value="C:aminoacyl-tRNA synthetase multienzyme complex"/>
    <property type="evidence" value="ECO:0007669"/>
    <property type="project" value="TreeGrafter"/>
</dbReference>
<comment type="cofactor">
    <cofactor evidence="9">
        <name>Mg(2+)</name>
        <dbReference type="ChEBI" id="CHEBI:18420"/>
    </cofactor>
    <text evidence="9">Binds 3 Mg(2+) cations per subunit. The strongest magnesium site (Mg1) is bound to the beta- and gamma-phosphates of ATP and four water molecules complete its coordination sphere.</text>
</comment>
<organism evidence="11 12">
    <name type="scientific">Thermofilum adornatum 1505</name>
    <dbReference type="NCBI Taxonomy" id="697581"/>
    <lineage>
        <taxon>Archaea</taxon>
        <taxon>Thermoproteota</taxon>
        <taxon>Thermoprotei</taxon>
        <taxon>Thermofilales</taxon>
        <taxon>Thermofilaceae</taxon>
        <taxon>Thermofilum</taxon>
    </lineage>
</organism>
<comment type="catalytic activity">
    <reaction evidence="9">
        <text>tRNA(Asp) + L-aspartate + ATP = L-aspartyl-tRNA(Asp) + AMP + diphosphate</text>
        <dbReference type="Rhea" id="RHEA:19649"/>
        <dbReference type="Rhea" id="RHEA-COMP:9660"/>
        <dbReference type="Rhea" id="RHEA-COMP:9678"/>
        <dbReference type="ChEBI" id="CHEBI:29991"/>
        <dbReference type="ChEBI" id="CHEBI:30616"/>
        <dbReference type="ChEBI" id="CHEBI:33019"/>
        <dbReference type="ChEBI" id="CHEBI:78442"/>
        <dbReference type="ChEBI" id="CHEBI:78516"/>
        <dbReference type="ChEBI" id="CHEBI:456215"/>
        <dbReference type="EC" id="6.1.1.12"/>
    </reaction>
</comment>
<dbReference type="NCBIfam" id="TIGR00458">
    <property type="entry name" value="aspS_nondisc"/>
    <property type="match status" value="1"/>
</dbReference>
<feature type="site" description="Important for tRNA discrimination" evidence="9">
    <location>
        <position position="72"/>
    </location>
</feature>
<name>A0A3G1AAD0_9CREN</name>
<reference evidence="12" key="1">
    <citation type="book" date="2010" name="EXTREMOPHILES" publisher="0:0-0">
        <title>Complete genome sequences of ten hyperthermophilic archaea reveal their metabolic capabilities and possible ecological roles.</title>
        <editorList>
            <person name="?"/>
        </editorList>
        <authorList>
            <person name="Ravin N.V."/>
            <person name="Mardanov A.V."/>
            <person name="Bonch-Osmolovskaya E.A."/>
            <person name="Skryabin K.G."/>
        </authorList>
    </citation>
    <scope>NUCLEOTIDE SEQUENCE [LARGE SCALE GENOMIC DNA]</scope>
    <source>
        <strain evidence="12">1505</strain>
    </source>
</reference>
<feature type="binding site" evidence="9">
    <location>
        <begin position="200"/>
        <end position="202"/>
    </location>
    <ligand>
        <name>ATP</name>
        <dbReference type="ChEBI" id="CHEBI:30616"/>
    </ligand>
</feature>
<keyword evidence="5 9" id="KW-0547">Nucleotide-binding</keyword>
<feature type="binding site" evidence="9">
    <location>
        <begin position="392"/>
        <end position="395"/>
    </location>
    <ligand>
        <name>ATP</name>
        <dbReference type="ChEBI" id="CHEBI:30616"/>
    </ligand>
</feature>
<dbReference type="GeneID" id="16573542"/>
<evidence type="ECO:0000256" key="5">
    <source>
        <dbReference type="ARBA" id="ARBA00022741"/>
    </source>
</evidence>
<dbReference type="EC" id="6.1.1.12" evidence="9"/>
<feature type="binding site" evidence="9">
    <location>
        <position position="157"/>
    </location>
    <ligand>
        <name>L-aspartate</name>
        <dbReference type="ChEBI" id="CHEBI:29991"/>
    </ligand>
</feature>
<evidence type="ECO:0000259" key="10">
    <source>
        <dbReference type="PROSITE" id="PS50862"/>
    </source>
</evidence>
<dbReference type="NCBIfam" id="NF003483">
    <property type="entry name" value="PRK05159.1"/>
    <property type="match status" value="1"/>
</dbReference>
<dbReference type="PANTHER" id="PTHR43450:SF1">
    <property type="entry name" value="ASPARTATE--TRNA LIGASE, CYTOPLASMIC"/>
    <property type="match status" value="1"/>
</dbReference>
<dbReference type="HAMAP" id="MF_02075">
    <property type="entry name" value="Asp_tRNA_synth_type2"/>
    <property type="match status" value="1"/>
</dbReference>
<accession>A0A3G1AAD0</accession>
<dbReference type="InterPro" id="IPR012340">
    <property type="entry name" value="NA-bd_OB-fold"/>
</dbReference>
<dbReference type="GO" id="GO:0005524">
    <property type="term" value="F:ATP binding"/>
    <property type="evidence" value="ECO:0007669"/>
    <property type="project" value="UniProtKB-UniRule"/>
</dbReference>
<gene>
    <name evidence="9" type="primary">aspS</name>
    <name evidence="11" type="ORF">TCARB_1925</name>
</gene>
<keyword evidence="4 9" id="KW-0436">Ligase</keyword>
<feature type="region of interest" description="Aspartate" evidence="9">
    <location>
        <begin position="179"/>
        <end position="182"/>
    </location>
</feature>
<evidence type="ECO:0000256" key="2">
    <source>
        <dbReference type="ARBA" id="ARBA00005312"/>
    </source>
</evidence>
<dbReference type="GO" id="GO:0003723">
    <property type="term" value="F:RNA binding"/>
    <property type="evidence" value="ECO:0007669"/>
    <property type="project" value="TreeGrafter"/>
</dbReference>
<dbReference type="SUPFAM" id="SSF50249">
    <property type="entry name" value="Nucleic acid-binding proteins"/>
    <property type="match status" value="1"/>
</dbReference>
<feature type="binding site" evidence="9">
    <location>
        <position position="344"/>
    </location>
    <ligand>
        <name>ATP</name>
        <dbReference type="ChEBI" id="CHEBI:30616"/>
    </ligand>
</feature>
<dbReference type="GO" id="GO:0000287">
    <property type="term" value="F:magnesium ion binding"/>
    <property type="evidence" value="ECO:0007669"/>
    <property type="project" value="UniProtKB-UniRule"/>
</dbReference>
<dbReference type="PRINTS" id="PR01042">
    <property type="entry name" value="TRNASYNTHASP"/>
</dbReference>
<comment type="caution">
    <text evidence="9">Lacks conserved residue(s) required for the propagation of feature annotation.</text>
</comment>
<comment type="function">
    <text evidence="9">Catalyzes the attachment of L-aspartate to tRNA(Asp) in a two-step reaction: L-aspartate is first activated by ATP to form Asp-AMP and then transferred to the acceptor end of tRNA(Asp).</text>
</comment>
<keyword evidence="3 9" id="KW-0963">Cytoplasm</keyword>
<dbReference type="Gene3D" id="2.40.50.140">
    <property type="entry name" value="Nucleic acid-binding proteins"/>
    <property type="match status" value="1"/>
</dbReference>
<evidence type="ECO:0000256" key="6">
    <source>
        <dbReference type="ARBA" id="ARBA00022840"/>
    </source>
</evidence>
<evidence type="ECO:0000256" key="9">
    <source>
        <dbReference type="HAMAP-Rule" id="MF_02075"/>
    </source>
</evidence>
<dbReference type="GO" id="GO:0005829">
    <property type="term" value="C:cytosol"/>
    <property type="evidence" value="ECO:0007669"/>
    <property type="project" value="TreeGrafter"/>
</dbReference>
<dbReference type="AlphaFoldDB" id="A0A3G1AAD0"/>
<feature type="domain" description="Aminoacyl-transfer RNA synthetases class-II family profile" evidence="10">
    <location>
        <begin position="124"/>
        <end position="421"/>
    </location>
</feature>
<dbReference type="CDD" id="cd04318">
    <property type="entry name" value="EcAsnRS_like_N"/>
    <property type="match status" value="1"/>
</dbReference>
<dbReference type="InterPro" id="IPR004523">
    <property type="entry name" value="Asp-tRNA_synthase_2"/>
</dbReference>
<proteinExistence type="inferred from homology"/>
<feature type="binding site" evidence="9">
    <location>
        <begin position="208"/>
        <end position="210"/>
    </location>
    <ligand>
        <name>ATP</name>
        <dbReference type="ChEBI" id="CHEBI:30616"/>
    </ligand>
</feature>
<dbReference type="InterPro" id="IPR002312">
    <property type="entry name" value="Asp/Asn-tRNA-synth_IIb"/>
</dbReference>
<dbReference type="SUPFAM" id="SSF55681">
    <property type="entry name" value="Class II aaRS and biotin synthetases"/>
    <property type="match status" value="1"/>
</dbReference>
<keyword evidence="9" id="KW-0460">Magnesium</keyword>
<evidence type="ECO:0000256" key="1">
    <source>
        <dbReference type="ARBA" id="ARBA00004496"/>
    </source>
</evidence>
<evidence type="ECO:0000256" key="7">
    <source>
        <dbReference type="ARBA" id="ARBA00022917"/>
    </source>
</evidence>
<dbReference type="PANTHER" id="PTHR43450">
    <property type="entry name" value="ASPARTYL-TRNA SYNTHETASE"/>
    <property type="match status" value="1"/>
</dbReference>
<comment type="subunit">
    <text evidence="9">Homodimer.</text>
</comment>
<dbReference type="InterPro" id="IPR045864">
    <property type="entry name" value="aa-tRNA-synth_II/BPL/LPL"/>
</dbReference>
<dbReference type="STRING" id="697581.TCARB_1925"/>
<dbReference type="CDD" id="cd00776">
    <property type="entry name" value="AsxRS_core"/>
    <property type="match status" value="1"/>
</dbReference>
<dbReference type="KEGG" id="tcb:TCARB_1925"/>
<feature type="binding site" evidence="9">
    <location>
        <position position="344"/>
    </location>
    <ligand>
        <name>Mg(2+)</name>
        <dbReference type="ChEBI" id="CHEBI:18420"/>
        <label>3</label>
    </ligand>
</feature>
<keyword evidence="7 9" id="KW-0648">Protein biosynthesis</keyword>
<sequence>MSEPRQVTGWVSNVKILGKIAFIEVIDDLSLTPITIVVKKETNSELWELVSKVKLGSALKIEGKEPQQVVSKKGRELHAEEVQILAEPQDLLPIDVTGKTPASFDDYINYRYLALRLPKIRAVFVARSIIFQEVRNFLTSRGFLEVNTPKIVKAGAEGGATLFSVDYFGEKAFLAQSPQLYKQMLMCGVPRVFEVGPFFRAEKFSTTRHLNEGWGLDVEMGFINDVNDVLSLLEELVTHVNKRLVESMGDQLKSLGFNIIEDMKQFPRVTYDEALKILNSNGFDLKWGEDFDPKAEKFLGEYFQQQGTPAYFITEYPWDSKPFYIMRNGPQKSYAFDLDIRGIEIASGGQREHRYSELYRNLVDKGLDPNDFKFYLDAFKYGMPPHGGFGLGLDRLVMVLLGLQNIREAVLFPRDRFRLVP</sequence>
<evidence type="ECO:0000313" key="12">
    <source>
        <dbReference type="Proteomes" id="UP000266720"/>
    </source>
</evidence>
<feature type="binding site" evidence="9">
    <location>
        <position position="347"/>
    </location>
    <ligand>
        <name>L-aspartate</name>
        <dbReference type="ChEBI" id="CHEBI:29991"/>
    </ligand>
</feature>
<evidence type="ECO:0000256" key="3">
    <source>
        <dbReference type="ARBA" id="ARBA00022490"/>
    </source>
</evidence>
<dbReference type="GO" id="GO:0004815">
    <property type="term" value="F:aspartate-tRNA ligase activity"/>
    <property type="evidence" value="ECO:0007669"/>
    <property type="project" value="UniProtKB-UniRule"/>
</dbReference>
<evidence type="ECO:0000256" key="8">
    <source>
        <dbReference type="ARBA" id="ARBA00023146"/>
    </source>
</evidence>
<dbReference type="GeneID" id="25407338"/>
<keyword evidence="9" id="KW-0479">Metal-binding</keyword>
<dbReference type="InterPro" id="IPR006195">
    <property type="entry name" value="aa-tRNA-synth_II"/>
</dbReference>